<keyword evidence="2" id="KW-0689">Ribosomal protein</keyword>
<dbReference type="Gene3D" id="2.30.30.30">
    <property type="match status" value="1"/>
</dbReference>
<evidence type="ECO:0000256" key="1">
    <source>
        <dbReference type="ARBA" id="ARBA00010618"/>
    </source>
</evidence>
<sequence length="370" mass="42972">MQKVFRHTVLAEKQAARRSARRLDTDLRLKWKNEREQNNYHRKDEIQQIKDARFNRREDYDLGPLAPRRDVGDRKETYGSISLNRMQGRPLHGKEKDDILKFWGGKHLTIVKKDRVVILEGRDKGKIGIVKSIDTKRAECTITGLNLVDIHVPKYMIGKEEQDQRPIRAIEQPVSLKSVRLVLALKDPESGTRRDVIVKEVGRSRPREARDGTFEYTRFVPGLQTTIPWPKIDEETFVDHPADTLRADVETKTFVPSLLSPPMPSSVIDELRNKFSIFRTRHEAEYLERKQQEEDEKNEKKRILKTKMRTPLNEANRKARKERKKLGRGTLTPDMLAKIGQVIAERRNLVVDEAGKLRKADKPTEEPIVA</sequence>
<feature type="domain" description="KOW" evidence="4">
    <location>
        <begin position="109"/>
        <end position="136"/>
    </location>
</feature>
<dbReference type="InterPro" id="IPR008991">
    <property type="entry name" value="Translation_prot_SH3-like_sf"/>
</dbReference>
<gene>
    <name evidence="5" type="ORF">VTL71DRAFT_10461</name>
</gene>
<keyword evidence="6" id="KW-1185">Reference proteome</keyword>
<reference evidence="5 6" key="1">
    <citation type="journal article" date="2024" name="Commun. Biol.">
        <title>Comparative genomic analysis of thermophilic fungi reveals convergent evolutionary adaptations and gene losses.</title>
        <authorList>
            <person name="Steindorff A.S."/>
            <person name="Aguilar-Pontes M.V."/>
            <person name="Robinson A.J."/>
            <person name="Andreopoulos B."/>
            <person name="LaButti K."/>
            <person name="Kuo A."/>
            <person name="Mondo S."/>
            <person name="Riley R."/>
            <person name="Otillar R."/>
            <person name="Haridas S."/>
            <person name="Lipzen A."/>
            <person name="Grimwood J."/>
            <person name="Schmutz J."/>
            <person name="Clum A."/>
            <person name="Reid I.D."/>
            <person name="Moisan M.C."/>
            <person name="Butler G."/>
            <person name="Nguyen T.T.M."/>
            <person name="Dewar K."/>
            <person name="Conant G."/>
            <person name="Drula E."/>
            <person name="Henrissat B."/>
            <person name="Hansel C."/>
            <person name="Singer S."/>
            <person name="Hutchinson M.I."/>
            <person name="de Vries R.P."/>
            <person name="Natvig D.O."/>
            <person name="Powell A.J."/>
            <person name="Tsang A."/>
            <person name="Grigoriev I.V."/>
        </authorList>
    </citation>
    <scope>NUCLEOTIDE SEQUENCE [LARGE SCALE GENOMIC DNA]</scope>
    <source>
        <strain evidence="5 6">CBS 494.80</strain>
    </source>
</reference>
<evidence type="ECO:0000313" key="6">
    <source>
        <dbReference type="Proteomes" id="UP001595075"/>
    </source>
</evidence>
<dbReference type="EMBL" id="JAZHXI010000003">
    <property type="protein sequence ID" value="KAL2073137.1"/>
    <property type="molecule type" value="Genomic_DNA"/>
</dbReference>
<dbReference type="Pfam" id="PF22682">
    <property type="entry name" value="Ribosomal_uL24m-like"/>
    <property type="match status" value="1"/>
</dbReference>
<dbReference type="InterPro" id="IPR041988">
    <property type="entry name" value="Ribosomal_uL24_KOW"/>
</dbReference>
<evidence type="ECO:0000256" key="3">
    <source>
        <dbReference type="ARBA" id="ARBA00023274"/>
    </source>
</evidence>
<keyword evidence="3" id="KW-0687">Ribonucleoprotein</keyword>
<name>A0ABR4CTL6_9HELO</name>
<organism evidence="5 6">
    <name type="scientific">Oculimacula yallundae</name>
    <dbReference type="NCBI Taxonomy" id="86028"/>
    <lineage>
        <taxon>Eukaryota</taxon>
        <taxon>Fungi</taxon>
        <taxon>Dikarya</taxon>
        <taxon>Ascomycota</taxon>
        <taxon>Pezizomycotina</taxon>
        <taxon>Leotiomycetes</taxon>
        <taxon>Helotiales</taxon>
        <taxon>Ploettnerulaceae</taxon>
        <taxon>Oculimacula</taxon>
    </lineage>
</organism>
<dbReference type="Proteomes" id="UP001595075">
    <property type="component" value="Unassembled WGS sequence"/>
</dbReference>
<accession>A0ABR4CTL6</accession>
<comment type="similarity">
    <text evidence="1">Belongs to the universal ribosomal protein uL24 family.</text>
</comment>
<evidence type="ECO:0000259" key="4">
    <source>
        <dbReference type="SMART" id="SM00739"/>
    </source>
</evidence>
<protein>
    <recommendedName>
        <fullName evidence="4">KOW domain-containing protein</fullName>
    </recommendedName>
</protein>
<dbReference type="InterPro" id="IPR005824">
    <property type="entry name" value="KOW"/>
</dbReference>
<dbReference type="InterPro" id="IPR003256">
    <property type="entry name" value="Ribosomal_uL24"/>
</dbReference>
<dbReference type="SUPFAM" id="SSF50104">
    <property type="entry name" value="Translation proteins SH3-like domain"/>
    <property type="match status" value="1"/>
</dbReference>
<dbReference type="PANTHER" id="PTHR12903">
    <property type="entry name" value="MITOCHONDRIAL RIBOSOMAL PROTEIN L24"/>
    <property type="match status" value="1"/>
</dbReference>
<comment type="caution">
    <text evidence="5">The sequence shown here is derived from an EMBL/GenBank/DDBJ whole genome shotgun (WGS) entry which is preliminary data.</text>
</comment>
<dbReference type="SMART" id="SM00739">
    <property type="entry name" value="KOW"/>
    <property type="match status" value="1"/>
</dbReference>
<dbReference type="CDD" id="cd06089">
    <property type="entry name" value="KOW_RPL26"/>
    <property type="match status" value="1"/>
</dbReference>
<evidence type="ECO:0000313" key="5">
    <source>
        <dbReference type="EMBL" id="KAL2073137.1"/>
    </source>
</evidence>
<dbReference type="InterPro" id="IPR014722">
    <property type="entry name" value="Rib_uL2_dom2"/>
</dbReference>
<proteinExistence type="inferred from homology"/>
<evidence type="ECO:0000256" key="2">
    <source>
        <dbReference type="ARBA" id="ARBA00022980"/>
    </source>
</evidence>